<dbReference type="PROSITE" id="PS00198">
    <property type="entry name" value="4FE4S_FER_1"/>
    <property type="match status" value="1"/>
</dbReference>
<evidence type="ECO:0000313" key="12">
    <source>
        <dbReference type="Proteomes" id="UP000001918"/>
    </source>
</evidence>
<keyword evidence="12" id="KW-1185">Reference proteome</keyword>
<dbReference type="SUPFAM" id="SSF56176">
    <property type="entry name" value="FAD-binding/transporter-associated domain-like"/>
    <property type="match status" value="1"/>
</dbReference>
<dbReference type="Proteomes" id="UP000001918">
    <property type="component" value="Chromosome"/>
</dbReference>
<dbReference type="PANTHER" id="PTHR11748">
    <property type="entry name" value="D-LACTATE DEHYDROGENASE"/>
    <property type="match status" value="1"/>
</dbReference>
<dbReference type="PROSITE" id="PS51387">
    <property type="entry name" value="FAD_PCMH"/>
    <property type="match status" value="1"/>
</dbReference>
<dbReference type="Pfam" id="PF01565">
    <property type="entry name" value="FAD_binding_4"/>
    <property type="match status" value="1"/>
</dbReference>
<dbReference type="eggNOG" id="COG0247">
    <property type="taxonomic scope" value="Bacteria"/>
</dbReference>
<feature type="domain" description="4Fe-4S ferredoxin-type" evidence="9">
    <location>
        <begin position="586"/>
        <end position="617"/>
    </location>
</feature>
<dbReference type="Pfam" id="PF02913">
    <property type="entry name" value="FAD-oxidase_C"/>
    <property type="match status" value="1"/>
</dbReference>
<dbReference type="eggNOG" id="COG0277">
    <property type="taxonomic scope" value="Bacteria"/>
</dbReference>
<dbReference type="SUPFAM" id="SSF55103">
    <property type="entry name" value="FAD-linked oxidases, C-terminal domain"/>
    <property type="match status" value="1"/>
</dbReference>
<feature type="region of interest" description="Disordered" evidence="8">
    <location>
        <begin position="794"/>
        <end position="860"/>
    </location>
</feature>
<evidence type="ECO:0000259" key="10">
    <source>
        <dbReference type="PROSITE" id="PS51387"/>
    </source>
</evidence>
<dbReference type="InterPro" id="IPR017900">
    <property type="entry name" value="4Fe4S_Fe_S_CS"/>
</dbReference>
<dbReference type="InterPro" id="IPR016164">
    <property type="entry name" value="FAD-linked_Oxase-like_C"/>
</dbReference>
<dbReference type="PANTHER" id="PTHR11748:SF119">
    <property type="entry name" value="D-2-HYDROXYGLUTARATE DEHYDROGENASE"/>
    <property type="match status" value="1"/>
</dbReference>
<evidence type="ECO:0000256" key="5">
    <source>
        <dbReference type="ARBA" id="ARBA00023002"/>
    </source>
</evidence>
<feature type="domain" description="FAD-binding PCMH-type" evidence="10">
    <location>
        <begin position="39"/>
        <end position="257"/>
    </location>
</feature>
<keyword evidence="2" id="KW-0285">Flavoprotein</keyword>
<organism evidence="11 12">
    <name type="scientific">Thermomonospora curvata (strain ATCC 19995 / DSM 43183 / JCM 3096 / KCTC 9072 / NBRC 15933 / NCIMB 10081 / Henssen B9)</name>
    <dbReference type="NCBI Taxonomy" id="471852"/>
    <lineage>
        <taxon>Bacteria</taxon>
        <taxon>Bacillati</taxon>
        <taxon>Actinomycetota</taxon>
        <taxon>Actinomycetes</taxon>
        <taxon>Streptosporangiales</taxon>
        <taxon>Thermomonosporaceae</taxon>
        <taxon>Thermomonospora</taxon>
    </lineage>
</organism>
<proteinExistence type="predicted"/>
<dbReference type="EMBL" id="CP001738">
    <property type="protein sequence ID" value="ACY96321.1"/>
    <property type="molecule type" value="Genomic_DNA"/>
</dbReference>
<dbReference type="Gene3D" id="3.30.70.2740">
    <property type="match status" value="1"/>
</dbReference>
<dbReference type="InterPro" id="IPR016171">
    <property type="entry name" value="Vanillyl_alc_oxidase_C-sub2"/>
</dbReference>
<dbReference type="InterPro" id="IPR004017">
    <property type="entry name" value="Cys_rich_dom"/>
</dbReference>
<dbReference type="InterPro" id="IPR006094">
    <property type="entry name" value="Oxid_FAD_bind_N"/>
</dbReference>
<evidence type="ECO:0000256" key="1">
    <source>
        <dbReference type="ARBA" id="ARBA00001974"/>
    </source>
</evidence>
<dbReference type="KEGG" id="tcu:Tcur_0728"/>
<dbReference type="InterPro" id="IPR016166">
    <property type="entry name" value="FAD-bd_PCMH"/>
</dbReference>
<keyword evidence="7" id="KW-0411">Iron-sulfur</keyword>
<dbReference type="Gene3D" id="3.30.465.10">
    <property type="match status" value="1"/>
</dbReference>
<evidence type="ECO:0000256" key="2">
    <source>
        <dbReference type="ARBA" id="ARBA00022630"/>
    </source>
</evidence>
<dbReference type="InterPro" id="IPR016169">
    <property type="entry name" value="FAD-bd_PCMH_sub2"/>
</dbReference>
<keyword evidence="6" id="KW-0408">Iron</keyword>
<gene>
    <name evidence="11" type="ordered locus">Tcur_0728</name>
</gene>
<keyword evidence="4" id="KW-0274">FAD</keyword>
<keyword evidence="5 11" id="KW-0560">Oxidoreductase</keyword>
<name>D1A5G1_THECD</name>
<evidence type="ECO:0000256" key="7">
    <source>
        <dbReference type="ARBA" id="ARBA00023014"/>
    </source>
</evidence>
<evidence type="ECO:0000259" key="9">
    <source>
        <dbReference type="PROSITE" id="PS51379"/>
    </source>
</evidence>
<dbReference type="AlphaFoldDB" id="D1A5G1"/>
<dbReference type="PROSITE" id="PS51379">
    <property type="entry name" value="4FE4S_FER_2"/>
    <property type="match status" value="1"/>
</dbReference>
<dbReference type="STRING" id="471852.Tcur_0728"/>
<dbReference type="InterPro" id="IPR036318">
    <property type="entry name" value="FAD-bd_PCMH-like_sf"/>
</dbReference>
<evidence type="ECO:0000256" key="6">
    <source>
        <dbReference type="ARBA" id="ARBA00023004"/>
    </source>
</evidence>
<dbReference type="InterPro" id="IPR017896">
    <property type="entry name" value="4Fe4S_Fe-S-bd"/>
</dbReference>
<comment type="cofactor">
    <cofactor evidence="1">
        <name>FAD</name>
        <dbReference type="ChEBI" id="CHEBI:57692"/>
    </cofactor>
</comment>
<dbReference type="GO" id="GO:0071949">
    <property type="term" value="F:FAD binding"/>
    <property type="evidence" value="ECO:0007669"/>
    <property type="project" value="InterPro"/>
</dbReference>
<sequence length="995" mass="104806">MPTSARPEQIAAALRRAGLAEVDVSTRRRAEYSSDASLYRVVPSVVAFPRAAEEVAAALEVCRSLGVPLTARGAGTSIAGNAVGAGVVLDFSRHLRRIRGIDPAARTAEVEPGVVLDELQRAAAGHGLRFGPDPSTHNRCTIGGMIGNNACGSRALGFGRTSDNVAALEVLTGTGEHLVLRRGAGPGSSATLAALEKAVGAHLAVIRTELGRFGRQISGYSLEHLLPERGFDTARAFVGSEGTWGVLLSATVELVPVPDRPVLVVLGYPDMADAADAVTGVLPHRPIAAEGLDARIVDVVRRLRGEAAVPQLPSGGGWLLVELPGESDPAGVIRDAGALDHRVVTDPAEAAMLWRIREDGAGLAARSVGGHMSHAGWEDAAVPPERLGAYLRDFEALLAERGLSGVPYGHFGDGCVHVRIDFPLHRPGGVKVFRDFLTDAARLVASYGGSMSGEHGDGRARSELLPLMYSPAALRAFEEVKGVFDPDDVLNPGVVVRPRPLDADLRVPAAVPLRRGLGFAYDDDGGDFTNAVHRCTGVGKCRADLTGSGGVMCPSYLATRDEKDSTRGRARVLQEMANGSLVRGWRAPEVHQVLELCLACKGCASDCPTGVDMATYKAEVLYQSYRRRPRPLSHYVLGGLPRLARMASLAPGLANRLLGSPLAGPGKRLAGVDARRDLPSFAPRTFRSWFRRHPVAPGDPVLLWVDTFTDHFTPQVGIAAVRVLEDAGFSVRIPDKRLCCGLTYISTGRLDTARRLLRRAVDVLAPHAEAGVPIVGLEPSCVAVFRSDARDLLGGGRAPARQTPPEPLRRLPSTAGSASVPAGPDAPESSRVPGDSSGAPGQGASTGSGPKDPRSVGAVRRSPVAVPHVLTLAELLMEREGWEPPSLEGVRAVAQPHCHHHAVMGWDADRALLERAGAAVEAVGGCCGLAGNFGVERGHYEVSVAVAETALLPAVRRAGEEAVVLADGFSCRTQLAALADRRGVHLAELLASRRS</sequence>
<evidence type="ECO:0000313" key="11">
    <source>
        <dbReference type="EMBL" id="ACY96321.1"/>
    </source>
</evidence>
<dbReference type="GO" id="GO:0004458">
    <property type="term" value="F:D-lactate dehydrogenase (cytochrome) activity"/>
    <property type="evidence" value="ECO:0007669"/>
    <property type="project" value="UniProtKB-EC"/>
</dbReference>
<dbReference type="GO" id="GO:1903457">
    <property type="term" value="P:lactate catabolic process"/>
    <property type="evidence" value="ECO:0007669"/>
    <property type="project" value="TreeGrafter"/>
</dbReference>
<dbReference type="EC" id="1.1.2.4" evidence="11"/>
<dbReference type="GO" id="GO:0046872">
    <property type="term" value="F:metal ion binding"/>
    <property type="evidence" value="ECO:0007669"/>
    <property type="project" value="UniProtKB-KW"/>
</dbReference>
<accession>D1A5G1</accession>
<dbReference type="Gene3D" id="1.10.45.10">
    <property type="entry name" value="Vanillyl-alcohol Oxidase, Chain A, domain 4"/>
    <property type="match status" value="1"/>
</dbReference>
<reference evidence="11 12" key="1">
    <citation type="journal article" date="2011" name="Stand. Genomic Sci.">
        <title>Complete genome sequence of Thermomonospora curvata type strain (B9).</title>
        <authorList>
            <person name="Chertkov O."/>
            <person name="Sikorski J."/>
            <person name="Nolan M."/>
            <person name="Lapidus A."/>
            <person name="Lucas S."/>
            <person name="Del Rio T.G."/>
            <person name="Tice H."/>
            <person name="Cheng J.F."/>
            <person name="Goodwin L."/>
            <person name="Pitluck S."/>
            <person name="Liolios K."/>
            <person name="Ivanova N."/>
            <person name="Mavromatis K."/>
            <person name="Mikhailova N."/>
            <person name="Ovchinnikova G."/>
            <person name="Pati A."/>
            <person name="Chen A."/>
            <person name="Palaniappan K."/>
            <person name="Djao O.D."/>
            <person name="Land M."/>
            <person name="Hauser L."/>
            <person name="Chang Y.J."/>
            <person name="Jeffries C.D."/>
            <person name="Brettin T."/>
            <person name="Han C."/>
            <person name="Detter J.C."/>
            <person name="Rohde M."/>
            <person name="Goker M."/>
            <person name="Woyke T."/>
            <person name="Bristow J."/>
            <person name="Eisen J.A."/>
            <person name="Markowitz V."/>
            <person name="Hugenholtz P."/>
            <person name="Klenk H.P."/>
            <person name="Kyrpides N.C."/>
        </authorList>
    </citation>
    <scope>NUCLEOTIDE SEQUENCE [LARGE SCALE GENOMIC DNA]</scope>
    <source>
        <strain evidence="12">ATCC 19995 / DSM 43183 / JCM 3096 / KCTC 9072 / NBRC 15933 / NCIMB 10081 / Henssen B9</strain>
    </source>
</reference>
<dbReference type="Pfam" id="PF13183">
    <property type="entry name" value="Fer4_8"/>
    <property type="match status" value="1"/>
</dbReference>
<dbReference type="InterPro" id="IPR004113">
    <property type="entry name" value="FAD-bd_oxidored_4_C"/>
</dbReference>
<keyword evidence="3" id="KW-0479">Metal-binding</keyword>
<evidence type="ECO:0000256" key="4">
    <source>
        <dbReference type="ARBA" id="ARBA00022827"/>
    </source>
</evidence>
<dbReference type="HOGENOM" id="CLU_010756_0_0_11"/>
<dbReference type="SUPFAM" id="SSF46548">
    <property type="entry name" value="alpha-helical ferredoxin"/>
    <property type="match status" value="1"/>
</dbReference>
<dbReference type="Pfam" id="PF02754">
    <property type="entry name" value="CCG"/>
    <property type="match status" value="1"/>
</dbReference>
<dbReference type="RefSeq" id="WP_012851105.1">
    <property type="nucleotide sequence ID" value="NC_013510.1"/>
</dbReference>
<protein>
    <submittedName>
        <fullName evidence="11">D-lactate dehydrogenase (Cytochrome)</fullName>
        <ecNumber evidence="11">1.1.2.4</ecNumber>
    </submittedName>
</protein>
<dbReference type="GO" id="GO:0051536">
    <property type="term" value="F:iron-sulfur cluster binding"/>
    <property type="evidence" value="ECO:0007669"/>
    <property type="project" value="UniProtKB-KW"/>
</dbReference>
<evidence type="ECO:0000256" key="8">
    <source>
        <dbReference type="SAM" id="MobiDB-lite"/>
    </source>
</evidence>
<dbReference type="GO" id="GO:0008720">
    <property type="term" value="F:D-lactate dehydrogenase (NAD+) activity"/>
    <property type="evidence" value="ECO:0007669"/>
    <property type="project" value="TreeGrafter"/>
</dbReference>
<evidence type="ECO:0000256" key="3">
    <source>
        <dbReference type="ARBA" id="ARBA00022723"/>
    </source>
</evidence>